<dbReference type="GO" id="GO:0004842">
    <property type="term" value="F:ubiquitin-protein transferase activity"/>
    <property type="evidence" value="ECO:0007669"/>
    <property type="project" value="TreeGrafter"/>
</dbReference>
<keyword evidence="13" id="KW-1185">Reference proteome</keyword>
<comment type="subcellular location">
    <subcellularLocation>
        <location evidence="1">Nucleus</location>
    </subcellularLocation>
</comment>
<sequence>MSSKPYQKKLVTQVYLGYGNGKCPRIINLLLKVGGLDLLELQDDDGLEILDFSNKTQRQIIIDYLQGLDPNPRVRKHIESLANAGVTTKDFFQWIDNSQFDRVREYLLDEDVSKEAKIRCISSQSACFDLPFHKFCERHGPVDIAEQFVDIMGTQFLESKDLRGDTCLHYACDDFGITDLNDEDFQRHYDLIDFILSRTGWRFLLETNNGGSDALFAFMKSLRTDLKCVKSVVKLGGQELLDYQRNGENILHYASERENPDIEVIKYLVSVGGPKLMEAENHCGMKAESMWPTELKEYIAFTTKTSPALSDDLQCPICFDTLFDVHVISQCCHRFCKSCITQSYEKRGSTCPVCRAEYSISDVKKDPLLSKLVCTIKEEKDAKEVLQVQLLESQNENDFLREQVQKEPKRKHDDL</sequence>
<evidence type="ECO:0000256" key="1">
    <source>
        <dbReference type="ARBA" id="ARBA00004123"/>
    </source>
</evidence>
<evidence type="ECO:0000256" key="6">
    <source>
        <dbReference type="ARBA" id="ARBA00022833"/>
    </source>
</evidence>
<name>A0AAD3CHT2_9STRA</name>
<dbReference type="Gene3D" id="1.25.40.20">
    <property type="entry name" value="Ankyrin repeat-containing domain"/>
    <property type="match status" value="1"/>
</dbReference>
<dbReference type="PROSITE" id="PS00518">
    <property type="entry name" value="ZF_RING_1"/>
    <property type="match status" value="1"/>
</dbReference>
<feature type="domain" description="RING-type" evidence="11">
    <location>
        <begin position="315"/>
        <end position="355"/>
    </location>
</feature>
<accession>A0AAD3CHT2</accession>
<dbReference type="SUPFAM" id="SSF57850">
    <property type="entry name" value="RING/U-box"/>
    <property type="match status" value="1"/>
</dbReference>
<dbReference type="InterPro" id="IPR017907">
    <property type="entry name" value="Znf_RING_CS"/>
</dbReference>
<dbReference type="AlphaFoldDB" id="A0AAD3CHT2"/>
<dbReference type="GO" id="GO:0005634">
    <property type="term" value="C:nucleus"/>
    <property type="evidence" value="ECO:0007669"/>
    <property type="project" value="UniProtKB-SubCell"/>
</dbReference>
<evidence type="ECO:0000256" key="2">
    <source>
        <dbReference type="ARBA" id="ARBA00022723"/>
    </source>
</evidence>
<dbReference type="SMART" id="SM00248">
    <property type="entry name" value="ANK"/>
    <property type="match status" value="3"/>
</dbReference>
<gene>
    <name evidence="12" type="ORF">CTEN210_02851</name>
</gene>
<dbReference type="EMBL" id="BLLK01000022">
    <property type="protein sequence ID" value="GFH46377.1"/>
    <property type="molecule type" value="Genomic_DNA"/>
</dbReference>
<dbReference type="InterPro" id="IPR013083">
    <property type="entry name" value="Znf_RING/FYVE/PHD"/>
</dbReference>
<keyword evidence="7" id="KW-0234">DNA repair</keyword>
<evidence type="ECO:0000256" key="9">
    <source>
        <dbReference type="PROSITE-ProRule" id="PRU00175"/>
    </source>
</evidence>
<dbReference type="InterPro" id="IPR002110">
    <property type="entry name" value="Ankyrin_rpt"/>
</dbReference>
<reference evidence="12 13" key="1">
    <citation type="journal article" date="2021" name="Sci. Rep.">
        <title>The genome of the diatom Chaetoceros tenuissimus carries an ancient integrated fragment of an extant virus.</title>
        <authorList>
            <person name="Hongo Y."/>
            <person name="Kimura K."/>
            <person name="Takaki Y."/>
            <person name="Yoshida Y."/>
            <person name="Baba S."/>
            <person name="Kobayashi G."/>
            <person name="Nagasaki K."/>
            <person name="Hano T."/>
            <person name="Tomaru Y."/>
        </authorList>
    </citation>
    <scope>NUCLEOTIDE SEQUENCE [LARGE SCALE GENOMIC DNA]</scope>
    <source>
        <strain evidence="12 13">NIES-3715</strain>
    </source>
</reference>
<dbReference type="GO" id="GO:0045944">
    <property type="term" value="P:positive regulation of transcription by RNA polymerase II"/>
    <property type="evidence" value="ECO:0007669"/>
    <property type="project" value="TreeGrafter"/>
</dbReference>
<dbReference type="GO" id="GO:0008270">
    <property type="term" value="F:zinc ion binding"/>
    <property type="evidence" value="ECO:0007669"/>
    <property type="project" value="UniProtKB-KW"/>
</dbReference>
<dbReference type="SUPFAM" id="SSF48403">
    <property type="entry name" value="Ankyrin repeat"/>
    <property type="match status" value="1"/>
</dbReference>
<organism evidence="12 13">
    <name type="scientific">Chaetoceros tenuissimus</name>
    <dbReference type="NCBI Taxonomy" id="426638"/>
    <lineage>
        <taxon>Eukaryota</taxon>
        <taxon>Sar</taxon>
        <taxon>Stramenopiles</taxon>
        <taxon>Ochrophyta</taxon>
        <taxon>Bacillariophyta</taxon>
        <taxon>Coscinodiscophyceae</taxon>
        <taxon>Chaetocerotophycidae</taxon>
        <taxon>Chaetocerotales</taxon>
        <taxon>Chaetocerotaceae</taxon>
        <taxon>Chaetoceros</taxon>
    </lineage>
</organism>
<evidence type="ECO:0000259" key="11">
    <source>
        <dbReference type="PROSITE" id="PS50089"/>
    </source>
</evidence>
<keyword evidence="2" id="KW-0479">Metal-binding</keyword>
<evidence type="ECO:0000256" key="10">
    <source>
        <dbReference type="SAM" id="Coils"/>
    </source>
</evidence>
<evidence type="ECO:0000256" key="5">
    <source>
        <dbReference type="ARBA" id="ARBA00022771"/>
    </source>
</evidence>
<dbReference type="Pfam" id="PF13923">
    <property type="entry name" value="zf-C3HC4_2"/>
    <property type="match status" value="1"/>
</dbReference>
<dbReference type="Proteomes" id="UP001054902">
    <property type="component" value="Unassembled WGS sequence"/>
</dbReference>
<dbReference type="PANTHER" id="PTHR13763">
    <property type="entry name" value="BREAST CANCER TYPE 1 SUSCEPTIBILITY PROTEIN BRCA1"/>
    <property type="match status" value="1"/>
</dbReference>
<feature type="coiled-coil region" evidence="10">
    <location>
        <begin position="376"/>
        <end position="403"/>
    </location>
</feature>
<dbReference type="SMART" id="SM00184">
    <property type="entry name" value="RING"/>
    <property type="match status" value="1"/>
</dbReference>
<dbReference type="GO" id="GO:0000724">
    <property type="term" value="P:double-strand break repair via homologous recombination"/>
    <property type="evidence" value="ECO:0007669"/>
    <property type="project" value="TreeGrafter"/>
</dbReference>
<keyword evidence="10" id="KW-0175">Coiled coil</keyword>
<protein>
    <recommendedName>
        <fullName evidence="11">RING-type domain-containing protein</fullName>
    </recommendedName>
</protein>
<dbReference type="InterPro" id="IPR031099">
    <property type="entry name" value="BRCA1-associated"/>
</dbReference>
<evidence type="ECO:0000256" key="4">
    <source>
        <dbReference type="ARBA" id="ARBA00022763"/>
    </source>
</evidence>
<dbReference type="InterPro" id="IPR001841">
    <property type="entry name" value="Znf_RING"/>
</dbReference>
<keyword evidence="4" id="KW-0227">DNA damage</keyword>
<keyword evidence="3" id="KW-0677">Repeat</keyword>
<proteinExistence type="predicted"/>
<evidence type="ECO:0000256" key="7">
    <source>
        <dbReference type="ARBA" id="ARBA00023204"/>
    </source>
</evidence>
<dbReference type="Gene3D" id="3.30.40.10">
    <property type="entry name" value="Zinc/RING finger domain, C3HC4 (zinc finger)"/>
    <property type="match status" value="1"/>
</dbReference>
<comment type="caution">
    <text evidence="12">The sequence shown here is derived from an EMBL/GenBank/DDBJ whole genome shotgun (WGS) entry which is preliminary data.</text>
</comment>
<keyword evidence="8" id="KW-0539">Nucleus</keyword>
<evidence type="ECO:0000256" key="3">
    <source>
        <dbReference type="ARBA" id="ARBA00022737"/>
    </source>
</evidence>
<dbReference type="InterPro" id="IPR036770">
    <property type="entry name" value="Ankyrin_rpt-contain_sf"/>
</dbReference>
<dbReference type="PANTHER" id="PTHR13763:SF0">
    <property type="entry name" value="BREAST CANCER TYPE 1 SUSCEPTIBILITY PROTEIN"/>
    <property type="match status" value="1"/>
</dbReference>
<evidence type="ECO:0000313" key="12">
    <source>
        <dbReference type="EMBL" id="GFH46377.1"/>
    </source>
</evidence>
<evidence type="ECO:0000256" key="8">
    <source>
        <dbReference type="ARBA" id="ARBA00023242"/>
    </source>
</evidence>
<keyword evidence="6" id="KW-0862">Zinc</keyword>
<dbReference type="PROSITE" id="PS50089">
    <property type="entry name" value="ZF_RING_2"/>
    <property type="match status" value="1"/>
</dbReference>
<keyword evidence="5 9" id="KW-0863">Zinc-finger</keyword>
<evidence type="ECO:0000313" key="13">
    <source>
        <dbReference type="Proteomes" id="UP001054902"/>
    </source>
</evidence>